<dbReference type="EMBL" id="CP059567">
    <property type="protein sequence ID" value="QMT39971.1"/>
    <property type="molecule type" value="Genomic_DNA"/>
</dbReference>
<dbReference type="Proteomes" id="UP000514752">
    <property type="component" value="Chromosome"/>
</dbReference>
<accession>A0A7D7S7H4</accession>
<organism evidence="1 2">
    <name type="scientific">Neisseria shayeganii</name>
    <dbReference type="NCBI Taxonomy" id="607712"/>
    <lineage>
        <taxon>Bacteria</taxon>
        <taxon>Pseudomonadati</taxon>
        <taxon>Pseudomonadota</taxon>
        <taxon>Betaproteobacteria</taxon>
        <taxon>Neisseriales</taxon>
        <taxon>Neisseriaceae</taxon>
        <taxon>Neisseria</taxon>
    </lineage>
</organism>
<evidence type="ECO:0000313" key="2">
    <source>
        <dbReference type="Proteomes" id="UP000514752"/>
    </source>
</evidence>
<evidence type="ECO:0000313" key="1">
    <source>
        <dbReference type="EMBL" id="QMT39971.1"/>
    </source>
</evidence>
<gene>
    <name evidence="1" type="ORF">H3L94_08935</name>
</gene>
<proteinExistence type="predicted"/>
<dbReference type="KEGG" id="nsg:H3L94_08935"/>
<protein>
    <submittedName>
        <fullName evidence="1">Uncharacterized protein</fullName>
    </submittedName>
</protein>
<dbReference type="RefSeq" id="WP_182121729.1">
    <property type="nucleotide sequence ID" value="NZ_CP059567.1"/>
</dbReference>
<name>A0A7D7S7H4_9NEIS</name>
<reference evidence="1 2" key="1">
    <citation type="submission" date="2020-07" db="EMBL/GenBank/DDBJ databases">
        <title>Genomic diversity of species in the Neisseriaceae family.</title>
        <authorList>
            <person name="Vincent A.T."/>
            <person name="Bernet E."/>
            <person name="Veyrier F.J."/>
        </authorList>
    </citation>
    <scope>NUCLEOTIDE SEQUENCE [LARGE SCALE GENOMIC DNA]</scope>
    <source>
        <strain evidence="1 2">DSM 22244</strain>
    </source>
</reference>
<dbReference type="AlphaFoldDB" id="A0A7D7S7H4"/>
<sequence length="130" mass="14815">MTPTPKPLPPFVQHEVLRGLQKLVALRLQGAPPEEGIKLTAAVWLEAIATLRIGWDRQQDAGRITAAFAQLALDAERWPPPKMLIERLPPRPEPKLLTYQYHATPEQEARGRENLKKLYQIIQKSIWKGL</sequence>